<dbReference type="InterPro" id="IPR014144">
    <property type="entry name" value="LigD_PE_domain"/>
</dbReference>
<evidence type="ECO:0000313" key="7">
    <source>
        <dbReference type="EMBL" id="MFC6868700.1"/>
    </source>
</evidence>
<dbReference type="PANTHER" id="PTHR45674">
    <property type="entry name" value="DNA LIGASE 1/3 FAMILY MEMBER"/>
    <property type="match status" value="1"/>
</dbReference>
<feature type="compositionally biased region" description="Basic residues" evidence="5">
    <location>
        <begin position="1"/>
        <end position="13"/>
    </location>
</feature>
<evidence type="ECO:0000259" key="6">
    <source>
        <dbReference type="PROSITE" id="PS50160"/>
    </source>
</evidence>
<proteinExistence type="inferred from homology"/>
<dbReference type="EC" id="6.5.1.1" evidence="2"/>
<dbReference type="Proteomes" id="UP001596337">
    <property type="component" value="Unassembled WGS sequence"/>
</dbReference>
<accession>A0ABW2C260</accession>
<dbReference type="CDD" id="cd07971">
    <property type="entry name" value="OBF_DNA_ligase_LigD"/>
    <property type="match status" value="1"/>
</dbReference>
<dbReference type="InterPro" id="IPR014146">
    <property type="entry name" value="LigD_ligase_dom"/>
</dbReference>
<dbReference type="GO" id="GO:0016874">
    <property type="term" value="F:ligase activity"/>
    <property type="evidence" value="ECO:0007669"/>
    <property type="project" value="UniProtKB-KW"/>
</dbReference>
<comment type="catalytic activity">
    <reaction evidence="4">
        <text>ATP + (deoxyribonucleotide)n-3'-hydroxyl + 5'-phospho-(deoxyribonucleotide)m = (deoxyribonucleotide)n+m + AMP + diphosphate.</text>
        <dbReference type="EC" id="6.5.1.1"/>
    </reaction>
</comment>
<dbReference type="NCBIfam" id="TIGR02779">
    <property type="entry name" value="NHEJ_ligase_lig"/>
    <property type="match status" value="1"/>
</dbReference>
<evidence type="ECO:0000313" key="8">
    <source>
        <dbReference type="Proteomes" id="UP001596337"/>
    </source>
</evidence>
<reference evidence="8" key="1">
    <citation type="journal article" date="2019" name="Int. J. Syst. Evol. Microbiol.">
        <title>The Global Catalogue of Microorganisms (GCM) 10K type strain sequencing project: providing services to taxonomists for standard genome sequencing and annotation.</title>
        <authorList>
            <consortium name="The Broad Institute Genomics Platform"/>
            <consortium name="The Broad Institute Genome Sequencing Center for Infectious Disease"/>
            <person name="Wu L."/>
            <person name="Ma J."/>
        </authorList>
    </citation>
    <scope>NUCLEOTIDE SEQUENCE [LARGE SCALE GENOMIC DNA]</scope>
    <source>
        <strain evidence="8">KCTC 32255</strain>
    </source>
</reference>
<dbReference type="InterPro" id="IPR012309">
    <property type="entry name" value="DNA_ligase_ATP-dep_C"/>
</dbReference>
<dbReference type="NCBIfam" id="TIGR02777">
    <property type="entry name" value="LigD_PE_dom"/>
    <property type="match status" value="1"/>
</dbReference>
<dbReference type="PROSITE" id="PS50160">
    <property type="entry name" value="DNA_LIGASE_A3"/>
    <property type="match status" value="1"/>
</dbReference>
<dbReference type="Pfam" id="PF01068">
    <property type="entry name" value="DNA_ligase_A_M"/>
    <property type="match status" value="1"/>
</dbReference>
<dbReference type="PANTHER" id="PTHR45674:SF4">
    <property type="entry name" value="DNA LIGASE 1"/>
    <property type="match status" value="1"/>
</dbReference>
<feature type="domain" description="ATP-dependent DNA ligase family profile" evidence="6">
    <location>
        <begin position="260"/>
        <end position="380"/>
    </location>
</feature>
<dbReference type="Pfam" id="PF13298">
    <property type="entry name" value="LigD_N"/>
    <property type="match status" value="1"/>
</dbReference>
<dbReference type="Pfam" id="PF04679">
    <property type="entry name" value="DNA_ligase_A_C"/>
    <property type="match status" value="1"/>
</dbReference>
<evidence type="ECO:0000256" key="4">
    <source>
        <dbReference type="ARBA" id="ARBA00034003"/>
    </source>
</evidence>
<dbReference type="InterPro" id="IPR050191">
    <property type="entry name" value="ATP-dep_DNA_ligase"/>
</dbReference>
<dbReference type="EMBL" id="JBHSXX010000001">
    <property type="protein sequence ID" value="MFC6868700.1"/>
    <property type="molecule type" value="Genomic_DNA"/>
</dbReference>
<dbReference type="SUPFAM" id="SSF50249">
    <property type="entry name" value="Nucleic acid-binding proteins"/>
    <property type="match status" value="1"/>
</dbReference>
<evidence type="ECO:0000256" key="2">
    <source>
        <dbReference type="ARBA" id="ARBA00012727"/>
    </source>
</evidence>
<evidence type="ECO:0000256" key="3">
    <source>
        <dbReference type="ARBA" id="ARBA00022598"/>
    </source>
</evidence>
<dbReference type="Gene3D" id="3.30.1490.70">
    <property type="match status" value="1"/>
</dbReference>
<comment type="similarity">
    <text evidence="1">Belongs to the ATP-dependent DNA ligase family.</text>
</comment>
<evidence type="ECO:0000256" key="5">
    <source>
        <dbReference type="SAM" id="MobiDB-lite"/>
    </source>
</evidence>
<keyword evidence="3 7" id="KW-0436">Ligase</keyword>
<feature type="region of interest" description="Disordered" evidence="5">
    <location>
        <begin position="1"/>
        <end position="28"/>
    </location>
</feature>
<gene>
    <name evidence="7" type="primary">ligD</name>
    <name evidence="7" type="ORF">ACFQGD_16285</name>
</gene>
<dbReference type="SUPFAM" id="SSF56091">
    <property type="entry name" value="DNA ligase/mRNA capping enzyme, catalytic domain"/>
    <property type="match status" value="1"/>
</dbReference>
<comment type="caution">
    <text evidence="7">The sequence shown here is derived from an EMBL/GenBank/DDBJ whole genome shotgun (WGS) entry which is preliminary data.</text>
</comment>
<dbReference type="Gene3D" id="3.30.470.30">
    <property type="entry name" value="DNA ligase/mRNA capping enzyme"/>
    <property type="match status" value="1"/>
</dbReference>
<evidence type="ECO:0000256" key="1">
    <source>
        <dbReference type="ARBA" id="ARBA00007572"/>
    </source>
</evidence>
<dbReference type="InterPro" id="IPR012310">
    <property type="entry name" value="DNA_ligase_ATP-dep_cent"/>
</dbReference>
<keyword evidence="8" id="KW-1185">Reference proteome</keyword>
<protein>
    <recommendedName>
        <fullName evidence="2">DNA ligase (ATP)</fullName>
        <ecNumber evidence="2">6.5.1.1</ecNumber>
    </recommendedName>
</protein>
<name>A0ABW2C260_9PSEU</name>
<organism evidence="7 8">
    <name type="scientific">Haloechinothrix salitolerans</name>
    <dbReference type="NCBI Taxonomy" id="926830"/>
    <lineage>
        <taxon>Bacteria</taxon>
        <taxon>Bacillati</taxon>
        <taxon>Actinomycetota</taxon>
        <taxon>Actinomycetes</taxon>
        <taxon>Pseudonocardiales</taxon>
        <taxon>Pseudonocardiaceae</taxon>
        <taxon>Haloechinothrix</taxon>
    </lineage>
</organism>
<dbReference type="RefSeq" id="WP_345390698.1">
    <property type="nucleotide sequence ID" value="NZ_BAABLA010000005.1"/>
</dbReference>
<dbReference type="Gene3D" id="2.40.50.140">
    <property type="entry name" value="Nucleic acid-binding proteins"/>
    <property type="match status" value="1"/>
</dbReference>
<dbReference type="InterPro" id="IPR012340">
    <property type="entry name" value="NA-bd_OB-fold"/>
</dbReference>
<sequence>MSLHEYRRKRRPGRTPEPMPDADEPEGETTAAAPVFVVQEHHARRTHYDLRLERDGVLASWAVPKGIPDDPAVNHLAIRTEDHPLAYATFAGTIPRGEYGAGTMRIADSGTYECLAWTDREVKIVLHGSRYTGGFALFRTDDDHWMIHRERVPPPRGLLPMLAGGSGMPVDDEGWGYELKWDGQRALAYVENAQVRLVGRSARDITSSYPELAALAKELPRRGAVLDGEIVAFAGGTPSFAALQPRMHATGDAARRLAANTPITYLIFDVLHLDGRPLLDVRYQERQRILAELDLAGPSWHTPPAFLDAPGETVLRAAEQQGLEGIVAKRLSSRYLPGVRSPDWRKIKHLRQQEVVVGGWRPGKGVREGRIGSLLVGVGTHDGLAYAGRVGTGFDEATLRLLGERLAPLARESSPFDTPVPADHVRDARWVEPEVVVQVSFDRWTRDDRLRHPVYLGLRDDIDPRDVVREP</sequence>
<dbReference type="CDD" id="cd07906">
    <property type="entry name" value="Adenylation_DNA_ligase_LigD_LigC"/>
    <property type="match status" value="1"/>
</dbReference>